<dbReference type="SUPFAM" id="SSF51294">
    <property type="entry name" value="Hedgehog/intein (Hint) domain"/>
    <property type="match status" value="1"/>
</dbReference>
<protein>
    <recommendedName>
        <fullName evidence="4">Intein C-terminal splicing domain-containing protein</fullName>
    </recommendedName>
</protein>
<feature type="compositionally biased region" description="Basic and acidic residues" evidence="1">
    <location>
        <begin position="55"/>
        <end position="73"/>
    </location>
</feature>
<feature type="compositionally biased region" description="Basic and acidic residues" evidence="1">
    <location>
        <begin position="8"/>
        <end position="28"/>
    </location>
</feature>
<organism evidence="2 3">
    <name type="scientific">Deinobacterium chartae</name>
    <dbReference type="NCBI Taxonomy" id="521158"/>
    <lineage>
        <taxon>Bacteria</taxon>
        <taxon>Thermotogati</taxon>
        <taxon>Deinococcota</taxon>
        <taxon>Deinococci</taxon>
        <taxon>Deinococcales</taxon>
        <taxon>Deinococcaceae</taxon>
        <taxon>Deinobacterium</taxon>
    </lineage>
</organism>
<reference evidence="2 3" key="1">
    <citation type="submission" date="2020-08" db="EMBL/GenBank/DDBJ databases">
        <title>Genomic Encyclopedia of Type Strains, Phase IV (KMG-IV): sequencing the most valuable type-strain genomes for metagenomic binning, comparative biology and taxonomic classification.</title>
        <authorList>
            <person name="Goeker M."/>
        </authorList>
    </citation>
    <scope>NUCLEOTIDE SEQUENCE [LARGE SCALE GENOMIC DNA]</scope>
    <source>
        <strain evidence="2 3">DSM 21458</strain>
    </source>
</reference>
<evidence type="ECO:0000256" key="1">
    <source>
        <dbReference type="SAM" id="MobiDB-lite"/>
    </source>
</evidence>
<accession>A0A841I4U1</accession>
<name>A0A841I4U1_9DEIO</name>
<evidence type="ECO:0000313" key="3">
    <source>
        <dbReference type="Proteomes" id="UP000569951"/>
    </source>
</evidence>
<gene>
    <name evidence="2" type="ORF">HNR42_003501</name>
</gene>
<keyword evidence="3" id="KW-1185">Reference proteome</keyword>
<dbReference type="EMBL" id="JACHHG010000019">
    <property type="protein sequence ID" value="MBB6100036.1"/>
    <property type="molecule type" value="Genomic_DNA"/>
</dbReference>
<evidence type="ECO:0008006" key="4">
    <source>
        <dbReference type="Google" id="ProtNLM"/>
    </source>
</evidence>
<dbReference type="RefSeq" id="WP_183988768.1">
    <property type="nucleotide sequence ID" value="NZ_JACHHG010000019.1"/>
</dbReference>
<comment type="caution">
    <text evidence="2">The sequence shown here is derived from an EMBL/GenBank/DDBJ whole genome shotgun (WGS) entry which is preliminary data.</text>
</comment>
<evidence type="ECO:0000313" key="2">
    <source>
        <dbReference type="EMBL" id="MBB6100036.1"/>
    </source>
</evidence>
<dbReference type="PROSITE" id="PS50818">
    <property type="entry name" value="INTEIN_C_TER"/>
    <property type="match status" value="1"/>
</dbReference>
<feature type="region of interest" description="Disordered" evidence="1">
    <location>
        <begin position="1"/>
        <end position="74"/>
    </location>
</feature>
<proteinExistence type="predicted"/>
<dbReference type="AlphaFoldDB" id="A0A841I4U1"/>
<dbReference type="NCBIfam" id="TIGR01443">
    <property type="entry name" value="intein_Cterm"/>
    <property type="match status" value="1"/>
</dbReference>
<dbReference type="Pfam" id="PF07591">
    <property type="entry name" value="PT-HINT"/>
    <property type="match status" value="1"/>
</dbReference>
<dbReference type="InterPro" id="IPR036844">
    <property type="entry name" value="Hint_dom_sf"/>
</dbReference>
<dbReference type="CDD" id="cd00081">
    <property type="entry name" value="Hint"/>
    <property type="match status" value="1"/>
</dbReference>
<dbReference type="Proteomes" id="UP000569951">
    <property type="component" value="Unassembled WGS sequence"/>
</dbReference>
<dbReference type="Gene3D" id="2.170.16.10">
    <property type="entry name" value="Hedgehog/Intein (Hint) domain"/>
    <property type="match status" value="1"/>
</dbReference>
<dbReference type="InterPro" id="IPR030934">
    <property type="entry name" value="Intein_C"/>
</dbReference>
<sequence length="227" mass="25041">MLFASFYVKERSDDQPRPKPVGHEDLSDHWVGAGHLEVDDERITATPEHPFYVTERSDSEPRPKPEGHPDLSDKWVGAGHLKVGDKLKQADGTLGEVRYVNTIQEARTMYNLSVEEAHTFFVGTQGWLVHNCNGEALANTANAALKQLPKDLRGVTIAVAKDANGKPILAVYGRTDEMTKDAIEVLKGKGWNVEPAPPRGAEFHAERQLDALGYETIGISRQQGMCS</sequence>